<reference evidence="7" key="1">
    <citation type="journal article" date="2017" name="Proc. Natl. Acad. Sci. U.S.A.">
        <title>Simulation of Deepwater Horizon oil plume reveals substrate specialization within a complex community of hydrocarbon-degraders.</title>
        <authorList>
            <person name="Hu P."/>
            <person name="Dubinsky E.A."/>
            <person name="Probst A.J."/>
            <person name="Wang J."/>
            <person name="Sieber C.M.K."/>
            <person name="Tom L.M."/>
            <person name="Gardinali P."/>
            <person name="Banfield J.F."/>
            <person name="Atlas R.M."/>
            <person name="Andersen G.L."/>
        </authorList>
    </citation>
    <scope>NUCLEOTIDE SEQUENCE [LARGE SCALE GENOMIC DNA]</scope>
</reference>
<dbReference type="PANTHER" id="PTHR10434">
    <property type="entry name" value="1-ACYL-SN-GLYCEROL-3-PHOSPHATE ACYLTRANSFERASE"/>
    <property type="match status" value="1"/>
</dbReference>
<feature type="transmembrane region" description="Helical" evidence="4">
    <location>
        <begin position="50"/>
        <end position="75"/>
    </location>
</feature>
<feature type="transmembrane region" description="Helical" evidence="4">
    <location>
        <begin position="16"/>
        <end position="38"/>
    </location>
</feature>
<feature type="transmembrane region" description="Helical" evidence="4">
    <location>
        <begin position="96"/>
        <end position="117"/>
    </location>
</feature>
<evidence type="ECO:0000256" key="2">
    <source>
        <dbReference type="ARBA" id="ARBA00022679"/>
    </source>
</evidence>
<proteinExistence type="predicted"/>
<keyword evidence="2" id="KW-0808">Transferase</keyword>
<evidence type="ECO:0000256" key="1">
    <source>
        <dbReference type="ARBA" id="ARBA00005189"/>
    </source>
</evidence>
<organism evidence="6 7">
    <name type="scientific">Halobacteriovorax marinus</name>
    <dbReference type="NCBI Taxonomy" id="97084"/>
    <lineage>
        <taxon>Bacteria</taxon>
        <taxon>Pseudomonadati</taxon>
        <taxon>Bdellovibrionota</taxon>
        <taxon>Bacteriovoracia</taxon>
        <taxon>Bacteriovoracales</taxon>
        <taxon>Halobacteriovoraceae</taxon>
        <taxon>Halobacteriovorax</taxon>
    </lineage>
</organism>
<feature type="domain" description="Phospholipid/glycerol acyltransferase" evidence="5">
    <location>
        <begin position="86"/>
        <end position="201"/>
    </location>
</feature>
<dbReference type="GO" id="GO:0006654">
    <property type="term" value="P:phosphatidic acid biosynthetic process"/>
    <property type="evidence" value="ECO:0007669"/>
    <property type="project" value="TreeGrafter"/>
</dbReference>
<dbReference type="CDD" id="cd07989">
    <property type="entry name" value="LPLAT_AGPAT-like"/>
    <property type="match status" value="1"/>
</dbReference>
<dbReference type="PANTHER" id="PTHR10434:SF11">
    <property type="entry name" value="1-ACYL-SN-GLYCEROL-3-PHOSPHATE ACYLTRANSFERASE"/>
    <property type="match status" value="1"/>
</dbReference>
<evidence type="ECO:0000313" key="6">
    <source>
        <dbReference type="EMBL" id="OUR99673.1"/>
    </source>
</evidence>
<dbReference type="AlphaFoldDB" id="A0A1Y5FC15"/>
<dbReference type="SMART" id="SM00563">
    <property type="entry name" value="PlsC"/>
    <property type="match status" value="1"/>
</dbReference>
<evidence type="ECO:0000256" key="4">
    <source>
        <dbReference type="SAM" id="Phobius"/>
    </source>
</evidence>
<evidence type="ECO:0000313" key="7">
    <source>
        <dbReference type="Proteomes" id="UP000196531"/>
    </source>
</evidence>
<comment type="caution">
    <text evidence="6">The sequence shown here is derived from an EMBL/GenBank/DDBJ whole genome shotgun (WGS) entry which is preliminary data.</text>
</comment>
<accession>A0A1Y5FC15</accession>
<evidence type="ECO:0000259" key="5">
    <source>
        <dbReference type="SMART" id="SM00563"/>
    </source>
</evidence>
<keyword evidence="4" id="KW-0812">Transmembrane</keyword>
<dbReference type="GO" id="GO:0003841">
    <property type="term" value="F:1-acylglycerol-3-phosphate O-acyltransferase activity"/>
    <property type="evidence" value="ECO:0007669"/>
    <property type="project" value="TreeGrafter"/>
</dbReference>
<keyword evidence="3" id="KW-0012">Acyltransferase</keyword>
<dbReference type="Pfam" id="PF01553">
    <property type="entry name" value="Acyltransferase"/>
    <property type="match status" value="1"/>
</dbReference>
<name>A0A1Y5FC15_9BACT</name>
<dbReference type="Proteomes" id="UP000196531">
    <property type="component" value="Unassembled WGS sequence"/>
</dbReference>
<dbReference type="InterPro" id="IPR002123">
    <property type="entry name" value="Plipid/glycerol_acylTrfase"/>
</dbReference>
<sequence length="254" mass="29374">MILENNPTKAKHRLSLLLFILLGIIVFLIASPFFFFFGILGQFSLTFLNIFYFVLRSAISIYISLSGISFDLLDLEELNKLKGQKVVLMANHRSHLDMFIFLANVFSLRAAANSYIFRVPVLGLIMRLSKHFEMEKGDVEKLEKAKLEISSAIKYKHRVLFFPEMTRCPLNFQGIQKFRLIPFQLARDEGVKIVPIVLYGTDKVWPRGTSAMFTENKLKVKALKPIDTSEFRTSMELSKYTKRVMEESLMELQK</sequence>
<protein>
    <recommendedName>
        <fullName evidence="5">Phospholipid/glycerol acyltransferase domain-containing protein</fullName>
    </recommendedName>
</protein>
<gene>
    <name evidence="6" type="ORF">A9Q84_01220</name>
</gene>
<keyword evidence="4" id="KW-0472">Membrane</keyword>
<evidence type="ECO:0000256" key="3">
    <source>
        <dbReference type="ARBA" id="ARBA00023315"/>
    </source>
</evidence>
<dbReference type="EMBL" id="MAAO01000002">
    <property type="protein sequence ID" value="OUR99673.1"/>
    <property type="molecule type" value="Genomic_DNA"/>
</dbReference>
<dbReference type="SUPFAM" id="SSF69593">
    <property type="entry name" value="Glycerol-3-phosphate (1)-acyltransferase"/>
    <property type="match status" value="1"/>
</dbReference>
<keyword evidence="4" id="KW-1133">Transmembrane helix</keyword>
<comment type="pathway">
    <text evidence="1">Lipid metabolism.</text>
</comment>